<reference evidence="12" key="1">
    <citation type="submission" date="2021-01" db="EMBL/GenBank/DDBJ databases">
        <authorList>
            <person name="Corre E."/>
            <person name="Pelletier E."/>
            <person name="Niang G."/>
            <person name="Scheremetjew M."/>
            <person name="Finn R."/>
            <person name="Kale V."/>
            <person name="Holt S."/>
            <person name="Cochrane G."/>
            <person name="Meng A."/>
            <person name="Brown T."/>
            <person name="Cohen L."/>
        </authorList>
    </citation>
    <scope>NUCLEOTIDE SEQUENCE</scope>
    <source>
        <strain evidence="12">379</strain>
    </source>
</reference>
<dbReference type="Pfam" id="PF00850">
    <property type="entry name" value="Hist_deacetyl"/>
    <property type="match status" value="2"/>
</dbReference>
<keyword evidence="9" id="KW-0539">Nucleus</keyword>
<evidence type="ECO:0000313" key="12">
    <source>
        <dbReference type="EMBL" id="CAE0534638.1"/>
    </source>
</evidence>
<proteinExistence type="inferred from homology"/>
<feature type="domain" description="Histone deacetylase" evidence="11">
    <location>
        <begin position="32"/>
        <end position="107"/>
    </location>
</feature>
<evidence type="ECO:0000259" key="11">
    <source>
        <dbReference type="Pfam" id="PF00850"/>
    </source>
</evidence>
<gene>
    <name evidence="12" type="ORF">EHUX00137_LOCUS7798</name>
</gene>
<comment type="subcellular location">
    <subcellularLocation>
        <location evidence="1">Nucleus</location>
    </subcellularLocation>
</comment>
<evidence type="ECO:0000256" key="7">
    <source>
        <dbReference type="ARBA" id="ARBA00023015"/>
    </source>
</evidence>
<evidence type="ECO:0000256" key="10">
    <source>
        <dbReference type="SAM" id="MobiDB-lite"/>
    </source>
</evidence>
<name>A0A7S3W4A9_EMIHU</name>
<dbReference type="InterPro" id="IPR023801">
    <property type="entry name" value="His_deacetylse_dom"/>
</dbReference>
<organism evidence="12">
    <name type="scientific">Emiliania huxleyi</name>
    <name type="common">Coccolithophore</name>
    <name type="synonym">Pontosphaera huxleyi</name>
    <dbReference type="NCBI Taxonomy" id="2903"/>
    <lineage>
        <taxon>Eukaryota</taxon>
        <taxon>Haptista</taxon>
        <taxon>Haptophyta</taxon>
        <taxon>Prymnesiophyceae</taxon>
        <taxon>Isochrysidales</taxon>
        <taxon>Noelaerhabdaceae</taxon>
        <taxon>Emiliania</taxon>
    </lineage>
</organism>
<dbReference type="PANTHER" id="PTHR10625">
    <property type="entry name" value="HISTONE DEACETYLASE HDAC1-RELATED"/>
    <property type="match status" value="1"/>
</dbReference>
<dbReference type="EMBL" id="HBIR01010890">
    <property type="protein sequence ID" value="CAE0534638.1"/>
    <property type="molecule type" value="Transcribed_RNA"/>
</dbReference>
<evidence type="ECO:0000256" key="9">
    <source>
        <dbReference type="ARBA" id="ARBA00023242"/>
    </source>
</evidence>
<feature type="compositionally biased region" description="Pro residues" evidence="10">
    <location>
        <begin position="144"/>
        <end position="161"/>
    </location>
</feature>
<evidence type="ECO:0000256" key="1">
    <source>
        <dbReference type="ARBA" id="ARBA00004123"/>
    </source>
</evidence>
<dbReference type="InterPro" id="IPR037138">
    <property type="entry name" value="His_deacetylse_dom_sf"/>
</dbReference>
<dbReference type="AlphaFoldDB" id="A0A7S3W4A9"/>
<evidence type="ECO:0000256" key="5">
    <source>
        <dbReference type="ARBA" id="ARBA00022801"/>
    </source>
</evidence>
<dbReference type="PANTHER" id="PTHR10625:SF5">
    <property type="entry name" value="HISTONE DEACETYLASE"/>
    <property type="match status" value="1"/>
</dbReference>
<evidence type="ECO:0000256" key="6">
    <source>
        <dbReference type="ARBA" id="ARBA00022853"/>
    </source>
</evidence>
<dbReference type="GO" id="GO:0000118">
    <property type="term" value="C:histone deacetylase complex"/>
    <property type="evidence" value="ECO:0007669"/>
    <property type="project" value="TreeGrafter"/>
</dbReference>
<dbReference type="Gene3D" id="3.40.800.20">
    <property type="entry name" value="Histone deacetylase domain"/>
    <property type="match status" value="1"/>
</dbReference>
<dbReference type="GO" id="GO:0141221">
    <property type="term" value="F:histone deacetylase activity, hydrolytic mechanism"/>
    <property type="evidence" value="ECO:0007669"/>
    <property type="project" value="UniProtKB-EC"/>
</dbReference>
<accession>A0A7S3W4A9</accession>
<dbReference type="InterPro" id="IPR023696">
    <property type="entry name" value="Ureohydrolase_dom_sf"/>
</dbReference>
<feature type="region of interest" description="Disordered" evidence="10">
    <location>
        <begin position="111"/>
        <end position="161"/>
    </location>
</feature>
<keyword evidence="6" id="KW-0156">Chromatin regulator</keyword>
<protein>
    <recommendedName>
        <fullName evidence="3">histone deacetylase</fullName>
        <ecNumber evidence="3">3.5.1.98</ecNumber>
    </recommendedName>
</protein>
<comment type="similarity">
    <text evidence="2">Belongs to the histone deacetylase family. HD type 2 subfamily.</text>
</comment>
<sequence>MAANPPPSPVPLTPMVQQARGAAPGALKDPLTSDTRLSPGSYAAARRAAGAVLRAIEEVLSCRARNAICVVRPPGHHAGVRGLTPGSVSCGFCVFNSAMVGAAHALRALRRDTPPSPSSHPQLAAVGEASEAAGWAATERAHFSPPPPLHPPLPPPQLPPPPMSGCVSRVALVDFDVHHGDGSEEIVRRLSASLPPSALFFASIHLYDPGDTAFTPFYPGSGAADAMPQNIINVPLPPMWRSGKLAPPKPGRGRGGLVSPRQCGCGRAEWREAFAQRVLPALRAFAPELLLLSSGFDGGCGDIGNSKLDAKECYHQGLDLTPADFAWATTQLLGVAAVCCPGKVVSILEGGYGGYVLNKEAKSGLGISRSNLAENVAAHLSALCGVDCHAD</sequence>
<dbReference type="GO" id="GO:0005737">
    <property type="term" value="C:cytoplasm"/>
    <property type="evidence" value="ECO:0007669"/>
    <property type="project" value="TreeGrafter"/>
</dbReference>
<evidence type="ECO:0000256" key="8">
    <source>
        <dbReference type="ARBA" id="ARBA00023163"/>
    </source>
</evidence>
<keyword evidence="8" id="KW-0804">Transcription</keyword>
<evidence type="ECO:0000256" key="2">
    <source>
        <dbReference type="ARBA" id="ARBA00007738"/>
    </source>
</evidence>
<keyword evidence="7" id="KW-0805">Transcription regulation</keyword>
<evidence type="ECO:0000256" key="4">
    <source>
        <dbReference type="ARBA" id="ARBA00022491"/>
    </source>
</evidence>
<keyword evidence="4" id="KW-0678">Repressor</keyword>
<evidence type="ECO:0000256" key="3">
    <source>
        <dbReference type="ARBA" id="ARBA00012111"/>
    </source>
</evidence>
<dbReference type="SUPFAM" id="SSF52768">
    <property type="entry name" value="Arginase/deacetylase"/>
    <property type="match status" value="2"/>
</dbReference>
<dbReference type="GO" id="GO:0040029">
    <property type="term" value="P:epigenetic regulation of gene expression"/>
    <property type="evidence" value="ECO:0007669"/>
    <property type="project" value="TreeGrafter"/>
</dbReference>
<feature type="domain" description="Histone deacetylase" evidence="11">
    <location>
        <begin position="167"/>
        <end position="361"/>
    </location>
</feature>
<dbReference type="EC" id="3.5.1.98" evidence="3"/>
<keyword evidence="5" id="KW-0378">Hydrolase</keyword>